<dbReference type="InterPro" id="IPR012910">
    <property type="entry name" value="Plug_dom"/>
</dbReference>
<dbReference type="Gene3D" id="2.170.130.10">
    <property type="entry name" value="TonB-dependent receptor, plug domain"/>
    <property type="match status" value="1"/>
</dbReference>
<keyword evidence="2" id="KW-0675">Receptor</keyword>
<dbReference type="Gene3D" id="2.60.40.1120">
    <property type="entry name" value="Carboxypeptidase-like, regulatory domain"/>
    <property type="match status" value="1"/>
</dbReference>
<reference evidence="2" key="1">
    <citation type="submission" date="2019-03" db="EMBL/GenBank/DDBJ databases">
        <title>Single cell metagenomics reveals metabolic interactions within the superorganism composed of flagellate Streblomastix strix and complex community of Bacteroidetes bacteria on its surface.</title>
        <authorList>
            <person name="Treitli S.C."/>
            <person name="Kolisko M."/>
            <person name="Husnik F."/>
            <person name="Keeling P."/>
            <person name="Hampl V."/>
        </authorList>
    </citation>
    <scope>NUCLEOTIDE SEQUENCE</scope>
    <source>
        <strain evidence="2">STM</strain>
    </source>
</reference>
<proteinExistence type="predicted"/>
<dbReference type="InterPro" id="IPR037066">
    <property type="entry name" value="Plug_dom_sf"/>
</dbReference>
<sequence>MKSYMIKKRILLFFCGVCLWGSLFAQGLPLQMKGTVVNEYGEPLCDVLVMSENGKNEWMTGRDGIYILTVNDGSRFVTLSARGYKNLRVVAADNPVDRITLEFDNHHTSGYVNLGYFEQTKESLTGSVSTVSGAELDKAPVSILTETLSGQLSGLEIIQNLAEFNFAGYGNNTSLIRGITSVNGYKPTIIIDGIVCPNQYFEFLSPKEIESVSVLKDAATTAIYGIQGSGGVIAITTKRGYIGKKKVEFYVDQSFQQMTKRPQFVNSLQYAELRNQAGVNDGLGAYSQFSQEEIEGFTSGDPLYYPNNDWYSMFVKDITMRQRVGMNVTGGSEKIKFFSNISYLHQEEPLKVTAEPDRKYDPTPEVHGVNFRSNIDVKFNDYLGAFMRLTGNVKHEQMAGGNLNRSIYTQIFNLPPTMYGPVTPIYEGDPEASNQVVTHDATESPVYGLLNRSGYRRVIETNVIAQSGLTLDMGFLAKGLSMSGSVAYQTYSRNETMTSQNFERWVRSNDLTQLSFTKKGSAENTPLGYSKGSVFFYHLNLLANINYQRRFDEHSIQAMGYTFYQQQEKEYGSGSEILPYKRQSSGLSVTYGYRDRYFLKGDIGYSGSEQFHPDHRYIATPAVSAAWIVSKEDFLSGIDVVSLLKLRASYGIVANDQLNGPRFLYLDYIDSQGNEGLKGNPSLSAEKIKKQNYGFDLGLLNQFTLGFDYYVYKVDNMLVSSNSTVPNYQGISLGNYPRLNNGVMENKGFEIELGYDKHLTSDLSVYASLSFNSSKNKVIKVNEAAYAEDYPYRYHTEGYSIGQQWGYLIDYSNGNGMYNSQDELNDRRLTYSFGTPRVGDFIYYDLNNDGTIDAKDMAPIGYPSIPEQIYSLFGGLTYKNIEFSFMFQGVNKTSTFISGVGAYEKEYQGVFNDIHMNAWTQERYEAGEKIDYPALSLNTSVNHVNNSFFLMNGSYVRLKNVEIAYSLPVRISKKVGAERIRFALNAQNLFTIDKIPSKYIDPEIMSMSIFQPYRVYNIGVSLTF</sequence>
<dbReference type="PROSITE" id="PS00018">
    <property type="entry name" value="EF_HAND_1"/>
    <property type="match status" value="1"/>
</dbReference>
<accession>A0A5J4SRQ1</accession>
<dbReference type="InterPro" id="IPR023997">
    <property type="entry name" value="TonB-dep_OMP_SusC/RagA_CS"/>
</dbReference>
<gene>
    <name evidence="2" type="ORF">EZS27_004540</name>
</gene>
<dbReference type="NCBIfam" id="TIGR04056">
    <property type="entry name" value="OMP_RagA_SusC"/>
    <property type="match status" value="1"/>
</dbReference>
<dbReference type="InterPro" id="IPR039426">
    <property type="entry name" value="TonB-dep_rcpt-like"/>
</dbReference>
<dbReference type="InterPro" id="IPR018247">
    <property type="entry name" value="EF_Hand_1_Ca_BS"/>
</dbReference>
<organism evidence="2">
    <name type="scientific">termite gut metagenome</name>
    <dbReference type="NCBI Taxonomy" id="433724"/>
    <lineage>
        <taxon>unclassified sequences</taxon>
        <taxon>metagenomes</taxon>
        <taxon>organismal metagenomes</taxon>
    </lineage>
</organism>
<dbReference type="EMBL" id="SNRY01000079">
    <property type="protein sequence ID" value="KAA6348003.1"/>
    <property type="molecule type" value="Genomic_DNA"/>
</dbReference>
<dbReference type="InterPro" id="IPR008969">
    <property type="entry name" value="CarboxyPept-like_regulatory"/>
</dbReference>
<feature type="domain" description="TonB-dependent receptor plug" evidence="1">
    <location>
        <begin position="121"/>
        <end position="232"/>
    </location>
</feature>
<evidence type="ECO:0000259" key="1">
    <source>
        <dbReference type="Pfam" id="PF07715"/>
    </source>
</evidence>
<dbReference type="AlphaFoldDB" id="A0A5J4SRQ1"/>
<dbReference type="PROSITE" id="PS52016">
    <property type="entry name" value="TONB_DEPENDENT_REC_3"/>
    <property type="match status" value="1"/>
</dbReference>
<comment type="caution">
    <text evidence="2">The sequence shown here is derived from an EMBL/GenBank/DDBJ whole genome shotgun (WGS) entry which is preliminary data.</text>
</comment>
<dbReference type="Pfam" id="PF07715">
    <property type="entry name" value="Plug"/>
    <property type="match status" value="1"/>
</dbReference>
<name>A0A5J4SRQ1_9ZZZZ</name>
<dbReference type="SUPFAM" id="SSF56935">
    <property type="entry name" value="Porins"/>
    <property type="match status" value="1"/>
</dbReference>
<dbReference type="InterPro" id="IPR023996">
    <property type="entry name" value="TonB-dep_OMP_SusC/RagA"/>
</dbReference>
<evidence type="ECO:0000313" key="2">
    <source>
        <dbReference type="EMBL" id="KAA6348003.1"/>
    </source>
</evidence>
<dbReference type="NCBIfam" id="TIGR04057">
    <property type="entry name" value="SusC_RagA_signa"/>
    <property type="match status" value="1"/>
</dbReference>
<protein>
    <submittedName>
        <fullName evidence="2">TonB-dependent receptor SusC</fullName>
    </submittedName>
</protein>
<dbReference type="SUPFAM" id="SSF49464">
    <property type="entry name" value="Carboxypeptidase regulatory domain-like"/>
    <property type="match status" value="1"/>
</dbReference>